<organism evidence="2 3">
    <name type="scientific">Blautia argi</name>
    <dbReference type="NCBI Taxonomy" id="1912897"/>
    <lineage>
        <taxon>Bacteria</taxon>
        <taxon>Bacillati</taxon>
        <taxon>Bacillota</taxon>
        <taxon>Clostridia</taxon>
        <taxon>Lachnospirales</taxon>
        <taxon>Lachnospiraceae</taxon>
        <taxon>Blautia</taxon>
    </lineage>
</organism>
<evidence type="ECO:0000256" key="1">
    <source>
        <dbReference type="SAM" id="Phobius"/>
    </source>
</evidence>
<dbReference type="AlphaFoldDB" id="A0A2Z4UE15"/>
<proteinExistence type="predicted"/>
<accession>A0A2Z4UE15</accession>
<evidence type="ECO:0000313" key="2">
    <source>
        <dbReference type="EMBL" id="AWY99260.1"/>
    </source>
</evidence>
<dbReference type="RefSeq" id="WP_111920701.1">
    <property type="nucleotide sequence ID" value="NZ_CAUWHR010000044.1"/>
</dbReference>
<gene>
    <name evidence="2" type="ORF">DQQ01_15320</name>
</gene>
<dbReference type="Proteomes" id="UP000250003">
    <property type="component" value="Chromosome"/>
</dbReference>
<dbReference type="OrthoDB" id="9768769at2"/>
<name>A0A2Z4UE15_9FIRM</name>
<sequence length="144" mass="16537">MTVMNSGFLDVMVVFFLLYLLLYVSYPFLSVTVGAWRLYHVERMRSIGNELKHEFYFPVSILVPACNCSSGRGYDSDTLGEDMELVMKLHVFAEITESNIRFVTNRMQYAETRLPGFLGICVNSASDTDFWIWSYCACRSDGFT</sequence>
<dbReference type="EMBL" id="CP030280">
    <property type="protein sequence ID" value="AWY99260.1"/>
    <property type="molecule type" value="Genomic_DNA"/>
</dbReference>
<keyword evidence="1" id="KW-0472">Membrane</keyword>
<dbReference type="KEGG" id="blau:DQQ01_15320"/>
<keyword evidence="3" id="KW-1185">Reference proteome</keyword>
<evidence type="ECO:0000313" key="3">
    <source>
        <dbReference type="Proteomes" id="UP000250003"/>
    </source>
</evidence>
<reference evidence="3" key="1">
    <citation type="submission" date="2018-06" db="EMBL/GenBank/DDBJ databases">
        <title>Description of Blautia argi sp. nov., a new anaerobic isolated from dog feces.</title>
        <authorList>
            <person name="Chang Y.-H."/>
            <person name="Paek J."/>
            <person name="Shin Y."/>
        </authorList>
    </citation>
    <scope>NUCLEOTIDE SEQUENCE [LARGE SCALE GENOMIC DNA]</scope>
    <source>
        <strain evidence="3">KCTC 15426</strain>
    </source>
</reference>
<keyword evidence="1" id="KW-0812">Transmembrane</keyword>
<protein>
    <submittedName>
        <fullName evidence="2">Uncharacterized protein</fullName>
    </submittedName>
</protein>
<keyword evidence="1" id="KW-1133">Transmembrane helix</keyword>
<feature type="transmembrane region" description="Helical" evidence="1">
    <location>
        <begin position="12"/>
        <end position="36"/>
    </location>
</feature>